<sequence>MWKEDYIKWSKLSLSSCRKSGHCPLIGLLRMQILMDTYKNKALLLSGLGLSWLTGEPNFYHPGQSFMGYSPLGSPNSKRIKSTTLLHSFLTSVTEKVNINTQVQILKG</sequence>
<organism evidence="1 2">
    <name type="scientific">Tagetes erecta</name>
    <name type="common">African marigold</name>
    <dbReference type="NCBI Taxonomy" id="13708"/>
    <lineage>
        <taxon>Eukaryota</taxon>
        <taxon>Viridiplantae</taxon>
        <taxon>Streptophyta</taxon>
        <taxon>Embryophyta</taxon>
        <taxon>Tracheophyta</taxon>
        <taxon>Spermatophyta</taxon>
        <taxon>Magnoliopsida</taxon>
        <taxon>eudicotyledons</taxon>
        <taxon>Gunneridae</taxon>
        <taxon>Pentapetalae</taxon>
        <taxon>asterids</taxon>
        <taxon>campanulids</taxon>
        <taxon>Asterales</taxon>
        <taxon>Asteraceae</taxon>
        <taxon>Asteroideae</taxon>
        <taxon>Heliantheae alliance</taxon>
        <taxon>Tageteae</taxon>
        <taxon>Tagetes</taxon>
    </lineage>
</organism>
<name>A0AAD8JS36_TARER</name>
<dbReference type="AlphaFoldDB" id="A0AAD8JS36"/>
<gene>
    <name evidence="1" type="ORF">QVD17_38403</name>
</gene>
<dbReference type="Proteomes" id="UP001229421">
    <property type="component" value="Unassembled WGS sequence"/>
</dbReference>
<dbReference type="EMBL" id="JAUHHV010000011">
    <property type="protein sequence ID" value="KAK1406795.1"/>
    <property type="molecule type" value="Genomic_DNA"/>
</dbReference>
<evidence type="ECO:0000313" key="2">
    <source>
        <dbReference type="Proteomes" id="UP001229421"/>
    </source>
</evidence>
<comment type="caution">
    <text evidence="1">The sequence shown here is derived from an EMBL/GenBank/DDBJ whole genome shotgun (WGS) entry which is preliminary data.</text>
</comment>
<protein>
    <submittedName>
        <fullName evidence="1">Uncharacterized protein</fullName>
    </submittedName>
</protein>
<proteinExistence type="predicted"/>
<evidence type="ECO:0000313" key="1">
    <source>
        <dbReference type="EMBL" id="KAK1406795.1"/>
    </source>
</evidence>
<keyword evidence="2" id="KW-1185">Reference proteome</keyword>
<accession>A0AAD8JS36</accession>
<reference evidence="1" key="1">
    <citation type="journal article" date="2023" name="bioRxiv">
        <title>Improved chromosome-level genome assembly for marigold (Tagetes erecta).</title>
        <authorList>
            <person name="Jiang F."/>
            <person name="Yuan L."/>
            <person name="Wang S."/>
            <person name="Wang H."/>
            <person name="Xu D."/>
            <person name="Wang A."/>
            <person name="Fan W."/>
        </authorList>
    </citation>
    <scope>NUCLEOTIDE SEQUENCE</scope>
    <source>
        <strain evidence="1">WSJ</strain>
        <tissue evidence="1">Leaf</tissue>
    </source>
</reference>